<reference evidence="2 3" key="1">
    <citation type="submission" date="2014-04" db="EMBL/GenBank/DDBJ databases">
        <authorList>
            <consortium name="DOE Joint Genome Institute"/>
            <person name="Kuo A."/>
            <person name="Martino E."/>
            <person name="Perotto S."/>
            <person name="Kohler A."/>
            <person name="Nagy L.G."/>
            <person name="Floudas D."/>
            <person name="Copeland A."/>
            <person name="Barry K.W."/>
            <person name="Cichocki N."/>
            <person name="Veneault-Fourrey C."/>
            <person name="LaButti K."/>
            <person name="Lindquist E.A."/>
            <person name="Lipzen A."/>
            <person name="Lundell T."/>
            <person name="Morin E."/>
            <person name="Murat C."/>
            <person name="Sun H."/>
            <person name="Tunlid A."/>
            <person name="Henrissat B."/>
            <person name="Grigoriev I.V."/>
            <person name="Hibbett D.S."/>
            <person name="Martin F."/>
            <person name="Nordberg H.P."/>
            <person name="Cantor M.N."/>
            <person name="Hua S.X."/>
        </authorList>
    </citation>
    <scope>NUCLEOTIDE SEQUENCE [LARGE SCALE GENOMIC DNA]</scope>
    <source>
        <strain evidence="2 3">Zn</strain>
    </source>
</reference>
<proteinExistence type="predicted"/>
<accession>A0A0C3GMR2</accession>
<reference evidence="3" key="2">
    <citation type="submission" date="2015-01" db="EMBL/GenBank/DDBJ databases">
        <title>Evolutionary Origins and Diversification of the Mycorrhizal Mutualists.</title>
        <authorList>
            <consortium name="DOE Joint Genome Institute"/>
            <consortium name="Mycorrhizal Genomics Consortium"/>
            <person name="Kohler A."/>
            <person name="Kuo A."/>
            <person name="Nagy L.G."/>
            <person name="Floudas D."/>
            <person name="Copeland A."/>
            <person name="Barry K.W."/>
            <person name="Cichocki N."/>
            <person name="Veneault-Fourrey C."/>
            <person name="LaButti K."/>
            <person name="Lindquist E.A."/>
            <person name="Lipzen A."/>
            <person name="Lundell T."/>
            <person name="Morin E."/>
            <person name="Murat C."/>
            <person name="Riley R."/>
            <person name="Ohm R."/>
            <person name="Sun H."/>
            <person name="Tunlid A."/>
            <person name="Henrissat B."/>
            <person name="Grigoriev I.V."/>
            <person name="Hibbett D.S."/>
            <person name="Martin F."/>
        </authorList>
    </citation>
    <scope>NUCLEOTIDE SEQUENCE [LARGE SCALE GENOMIC DNA]</scope>
    <source>
        <strain evidence="3">Zn</strain>
    </source>
</reference>
<dbReference type="Proteomes" id="UP000054321">
    <property type="component" value="Unassembled WGS sequence"/>
</dbReference>
<name>A0A0C3GMR2_OIDMZ</name>
<dbReference type="OrthoDB" id="3555134at2759"/>
<keyword evidence="3" id="KW-1185">Reference proteome</keyword>
<dbReference type="EMBL" id="KN832904">
    <property type="protein sequence ID" value="KIM92844.1"/>
    <property type="molecule type" value="Genomic_DNA"/>
</dbReference>
<evidence type="ECO:0000313" key="3">
    <source>
        <dbReference type="Proteomes" id="UP000054321"/>
    </source>
</evidence>
<dbReference type="InParanoid" id="A0A0C3GMR2"/>
<dbReference type="InterPro" id="IPR045518">
    <property type="entry name" value="2EXR"/>
</dbReference>
<evidence type="ECO:0000313" key="2">
    <source>
        <dbReference type="EMBL" id="KIM92844.1"/>
    </source>
</evidence>
<sequence length="292" mass="33569">MTEPKPSAFTVFGSLPPEIQLTIWEVALPCPRDVPEAILVFVNFDLSRPRAILSCIDGLKDLSSEIDVVSPDNWSKDDHKYIYRRSRGFSTKEDVFSLFHTCRKSRAVAGKIYSLDIESNEEWNTELWNPATDTLYLPGLAYLRSHKSFIKWLAEKRERPHPGLQSLVNLALTLNPLFMLTTQLIPDFDNVDDVHPAGFFNSWLRNFPALQMLDLYIDPLGLGERRRGCLVPFKPLDIPMMKLYNLRPSRVENNIALLVEKCLPQGREVPFIEVFVLCLDRRTSPEHRDDPT</sequence>
<evidence type="ECO:0000259" key="1">
    <source>
        <dbReference type="Pfam" id="PF20150"/>
    </source>
</evidence>
<dbReference type="HOGENOM" id="CLU_891858_0_0_1"/>
<dbReference type="AlphaFoldDB" id="A0A0C3GMR2"/>
<feature type="domain" description="2EXR" evidence="1">
    <location>
        <begin position="9"/>
        <end position="135"/>
    </location>
</feature>
<organism evidence="2 3">
    <name type="scientific">Oidiodendron maius (strain Zn)</name>
    <dbReference type="NCBI Taxonomy" id="913774"/>
    <lineage>
        <taxon>Eukaryota</taxon>
        <taxon>Fungi</taxon>
        <taxon>Dikarya</taxon>
        <taxon>Ascomycota</taxon>
        <taxon>Pezizomycotina</taxon>
        <taxon>Leotiomycetes</taxon>
        <taxon>Leotiomycetes incertae sedis</taxon>
        <taxon>Myxotrichaceae</taxon>
        <taxon>Oidiodendron</taxon>
    </lineage>
</organism>
<dbReference type="PANTHER" id="PTHR35910:SF6">
    <property type="entry name" value="2EXR DOMAIN-CONTAINING PROTEIN"/>
    <property type="match status" value="1"/>
</dbReference>
<gene>
    <name evidence="2" type="ORF">OIDMADRAFT_149944</name>
</gene>
<dbReference type="PANTHER" id="PTHR35910">
    <property type="entry name" value="2EXR DOMAIN-CONTAINING PROTEIN"/>
    <property type="match status" value="1"/>
</dbReference>
<dbReference type="Pfam" id="PF20150">
    <property type="entry name" value="2EXR"/>
    <property type="match status" value="1"/>
</dbReference>
<protein>
    <recommendedName>
        <fullName evidence="1">2EXR domain-containing protein</fullName>
    </recommendedName>
</protein>